<dbReference type="OrthoDB" id="437457at2759"/>
<sequence length="217" mass="24597">MTSTTETGLTNAVRINCSVSQKIYGRPIFESVTLSDEAVAALMRPSALKSHSSQIARRIGTALRAYLEPQNENPSGVSMTWTYAVYLHERCELTTQEDLDNWGSPPEYWSMNAGDAYVIREDGKPLCPKFLEALCVWCYHELLPKIATVNEGLHTVPVDNRKDVLALITKKNFEACRERFEKEGRVADYVWDSSDEMMEELLRKSKAEKRGKKKTQG</sequence>
<comment type="caution">
    <text evidence="1">The sequence shown here is derived from an EMBL/GenBank/DDBJ whole genome shotgun (WGS) entry which is preliminary data.</text>
</comment>
<dbReference type="Proteomes" id="UP000779574">
    <property type="component" value="Unassembled WGS sequence"/>
</dbReference>
<evidence type="ECO:0000313" key="2">
    <source>
        <dbReference type="Proteomes" id="UP000779574"/>
    </source>
</evidence>
<organism evidence="1 2">
    <name type="scientific">Aureobasidium melanogenum</name>
    <name type="common">Aureobasidium pullulans var. melanogenum</name>
    <dbReference type="NCBI Taxonomy" id="46634"/>
    <lineage>
        <taxon>Eukaryota</taxon>
        <taxon>Fungi</taxon>
        <taxon>Dikarya</taxon>
        <taxon>Ascomycota</taxon>
        <taxon>Pezizomycotina</taxon>
        <taxon>Dothideomycetes</taxon>
        <taxon>Dothideomycetidae</taxon>
        <taxon>Dothideales</taxon>
        <taxon>Saccotheciaceae</taxon>
        <taxon>Aureobasidium</taxon>
    </lineage>
</organism>
<name>A0A9P8J8J5_AURME</name>
<reference evidence="1" key="1">
    <citation type="journal article" date="2021" name="J Fungi (Basel)">
        <title>Virulence traits and population genomics of the black yeast Aureobasidium melanogenum.</title>
        <authorList>
            <person name="Cernosa A."/>
            <person name="Sun X."/>
            <person name="Gostincar C."/>
            <person name="Fang C."/>
            <person name="Gunde-Cimerman N."/>
            <person name="Song Z."/>
        </authorList>
    </citation>
    <scope>NUCLEOTIDE SEQUENCE</scope>
    <source>
        <strain evidence="1">EXF-9911</strain>
    </source>
</reference>
<evidence type="ECO:0000313" key="1">
    <source>
        <dbReference type="EMBL" id="KAG9693644.1"/>
    </source>
</evidence>
<dbReference type="EMBL" id="JAHFXF010000187">
    <property type="protein sequence ID" value="KAG9693644.1"/>
    <property type="molecule type" value="Genomic_DNA"/>
</dbReference>
<protein>
    <submittedName>
        <fullName evidence="1">Uncharacterized protein</fullName>
    </submittedName>
</protein>
<reference evidence="1" key="2">
    <citation type="submission" date="2021-08" db="EMBL/GenBank/DDBJ databases">
        <authorList>
            <person name="Gostincar C."/>
            <person name="Sun X."/>
            <person name="Song Z."/>
            <person name="Gunde-Cimerman N."/>
        </authorList>
    </citation>
    <scope>NUCLEOTIDE SEQUENCE</scope>
    <source>
        <strain evidence="1">EXF-9911</strain>
    </source>
</reference>
<accession>A0A9P8J8J5</accession>
<proteinExistence type="predicted"/>
<feature type="non-terminal residue" evidence="1">
    <location>
        <position position="217"/>
    </location>
</feature>
<dbReference type="AlphaFoldDB" id="A0A9P8J8J5"/>
<gene>
    <name evidence="1" type="ORF">KCU76_g5822</name>
</gene>